<accession>A0A833DRM4</accession>
<name>A0A833DRM4_9EURY</name>
<keyword evidence="1" id="KW-0472">Membrane</keyword>
<evidence type="ECO:0000313" key="3">
    <source>
        <dbReference type="Proteomes" id="UP000605144"/>
    </source>
</evidence>
<feature type="transmembrane region" description="Helical" evidence="1">
    <location>
        <begin position="99"/>
        <end position="124"/>
    </location>
</feature>
<feature type="transmembrane region" description="Helical" evidence="1">
    <location>
        <begin position="144"/>
        <end position="174"/>
    </location>
</feature>
<feature type="transmembrane region" description="Helical" evidence="1">
    <location>
        <begin position="48"/>
        <end position="72"/>
    </location>
</feature>
<sequence>MSFIEKYLKEPFRYATSDWIKILIGSLLSFFSALVTLLSTSLLAPSAIIFMLIIFFMLISLVIDIILLGYYIGVAKNTLKGVDTLPNWSNFIEFIKDGILYYIAMIIVLLMIYLPAILLTVGIFSAVGGGFGNHLAFNNSISMYLLVVIGIVLYIIVASIAFILYFPLATVNFAKKGFSGFFEFFNILKKISLEYILILILYFILNVITYFILTIILIIPIVGILIYITCGMILTFLLGVAAIRAISKYYLEKEI</sequence>
<organism evidence="2 3">
    <name type="scientific">Methanothermococcus okinawensis</name>
    <dbReference type="NCBI Taxonomy" id="155863"/>
    <lineage>
        <taxon>Archaea</taxon>
        <taxon>Methanobacteriati</taxon>
        <taxon>Methanobacteriota</taxon>
        <taxon>Methanomada group</taxon>
        <taxon>Methanococci</taxon>
        <taxon>Methanococcales</taxon>
        <taxon>Methanococcaceae</taxon>
        <taxon>Methanothermococcus</taxon>
    </lineage>
</organism>
<dbReference type="InterPro" id="IPR025098">
    <property type="entry name" value="DUF4013"/>
</dbReference>
<dbReference type="Pfam" id="PF13197">
    <property type="entry name" value="DUF4013"/>
    <property type="match status" value="1"/>
</dbReference>
<proteinExistence type="predicted"/>
<evidence type="ECO:0000256" key="1">
    <source>
        <dbReference type="SAM" id="Phobius"/>
    </source>
</evidence>
<feature type="transmembrane region" description="Helical" evidence="1">
    <location>
        <begin position="224"/>
        <end position="246"/>
    </location>
</feature>
<dbReference type="EMBL" id="DQSV01000057">
    <property type="protein sequence ID" value="HIP17276.1"/>
    <property type="molecule type" value="Genomic_DNA"/>
</dbReference>
<protein>
    <submittedName>
        <fullName evidence="2">DUF4013 domain-containing protein</fullName>
    </submittedName>
</protein>
<evidence type="ECO:0000313" key="2">
    <source>
        <dbReference type="EMBL" id="HIP17276.1"/>
    </source>
</evidence>
<keyword evidence="1" id="KW-0812">Transmembrane</keyword>
<dbReference type="Proteomes" id="UP000605144">
    <property type="component" value="Unassembled WGS sequence"/>
</dbReference>
<reference evidence="2" key="1">
    <citation type="journal article" date="2020" name="ISME J.">
        <title>Gammaproteobacteria mediating utilization of methyl-, sulfur- and petroleum organic compounds in deep ocean hydrothermal plumes.</title>
        <authorList>
            <person name="Zhou Z."/>
            <person name="Liu Y."/>
            <person name="Pan J."/>
            <person name="Cron B.R."/>
            <person name="Toner B.M."/>
            <person name="Anantharaman K."/>
            <person name="Breier J.A."/>
            <person name="Dick G.J."/>
            <person name="Li M."/>
        </authorList>
    </citation>
    <scope>NUCLEOTIDE SEQUENCE</scope>
    <source>
        <strain evidence="2">SZUA-1385</strain>
    </source>
</reference>
<gene>
    <name evidence="2" type="ORF">EYG76_03100</name>
</gene>
<feature type="transmembrane region" description="Helical" evidence="1">
    <location>
        <begin position="20"/>
        <end position="42"/>
    </location>
</feature>
<comment type="caution">
    <text evidence="2">The sequence shown here is derived from an EMBL/GenBank/DDBJ whole genome shotgun (WGS) entry which is preliminary data.</text>
</comment>
<feature type="transmembrane region" description="Helical" evidence="1">
    <location>
        <begin position="195"/>
        <end position="218"/>
    </location>
</feature>
<dbReference type="AlphaFoldDB" id="A0A833DRM4"/>
<keyword evidence="1" id="KW-1133">Transmembrane helix</keyword>